<evidence type="ECO:0000313" key="2">
    <source>
        <dbReference type="Proteomes" id="UP000276133"/>
    </source>
</evidence>
<keyword evidence="2" id="KW-1185">Reference proteome</keyword>
<dbReference type="Proteomes" id="UP000276133">
    <property type="component" value="Unassembled WGS sequence"/>
</dbReference>
<sequence>DFNTINQTEHRKYLIHQIGRWQELYSFLKQGMLSEFEPVLGGLSQDSLVGSLLCVIATSLSISLES</sequence>
<evidence type="ECO:0000313" key="1">
    <source>
        <dbReference type="EMBL" id="RNA14081.1"/>
    </source>
</evidence>
<dbReference type="AlphaFoldDB" id="A0A3M7QSP2"/>
<gene>
    <name evidence="1" type="ORF">BpHYR1_006923</name>
</gene>
<name>A0A3M7QSP2_BRAPC</name>
<proteinExistence type="predicted"/>
<accession>A0A3M7QSP2</accession>
<organism evidence="1 2">
    <name type="scientific">Brachionus plicatilis</name>
    <name type="common">Marine rotifer</name>
    <name type="synonym">Brachionus muelleri</name>
    <dbReference type="NCBI Taxonomy" id="10195"/>
    <lineage>
        <taxon>Eukaryota</taxon>
        <taxon>Metazoa</taxon>
        <taxon>Spiralia</taxon>
        <taxon>Gnathifera</taxon>
        <taxon>Rotifera</taxon>
        <taxon>Eurotatoria</taxon>
        <taxon>Monogononta</taxon>
        <taxon>Pseudotrocha</taxon>
        <taxon>Ploima</taxon>
        <taxon>Brachionidae</taxon>
        <taxon>Brachionus</taxon>
    </lineage>
</organism>
<reference evidence="1 2" key="1">
    <citation type="journal article" date="2018" name="Sci. Rep.">
        <title>Genomic signatures of local adaptation to the degree of environmental predictability in rotifers.</title>
        <authorList>
            <person name="Franch-Gras L."/>
            <person name="Hahn C."/>
            <person name="Garcia-Roger E.M."/>
            <person name="Carmona M.J."/>
            <person name="Serra M."/>
            <person name="Gomez A."/>
        </authorList>
    </citation>
    <scope>NUCLEOTIDE SEQUENCE [LARGE SCALE GENOMIC DNA]</scope>
    <source>
        <strain evidence="1">HYR1</strain>
    </source>
</reference>
<feature type="non-terminal residue" evidence="1">
    <location>
        <position position="1"/>
    </location>
</feature>
<comment type="caution">
    <text evidence="1">The sequence shown here is derived from an EMBL/GenBank/DDBJ whole genome shotgun (WGS) entry which is preliminary data.</text>
</comment>
<dbReference type="EMBL" id="REGN01005265">
    <property type="protein sequence ID" value="RNA14081.1"/>
    <property type="molecule type" value="Genomic_DNA"/>
</dbReference>
<protein>
    <submittedName>
        <fullName evidence="1">Uncharacterized protein</fullName>
    </submittedName>
</protein>